<proteinExistence type="predicted"/>
<dbReference type="InParanoid" id="A0A0B2ULD0"/>
<dbReference type="HOGENOM" id="CLU_641242_0_0_1"/>
<evidence type="ECO:0000313" key="3">
    <source>
        <dbReference type="Proteomes" id="UP000031056"/>
    </source>
</evidence>
<dbReference type="Pfam" id="PF17006">
    <property type="entry name" value="DUF5087"/>
    <property type="match status" value="1"/>
</dbReference>
<dbReference type="EMBL" id="JOKQ01000004">
    <property type="protein sequence ID" value="KHN69832.1"/>
    <property type="molecule type" value="Genomic_DNA"/>
</dbReference>
<comment type="caution">
    <text evidence="2">The sequence shown here is derived from an EMBL/GenBank/DDBJ whole genome shotgun (WGS) entry which is preliminary data.</text>
</comment>
<keyword evidence="1" id="KW-0175">Coiled coil</keyword>
<sequence>MIENLKQALERIAELERKIESQEIVISALVAEVKKVKETEDSSKQQERSECKNIISECLEKNEYYCESKAENEYIKKMDDRNVSFEEDVEGIFKSKKAQKPFKEAFTVDSFIAYCRDMHSFGLISRSDGKSKKMFRCCIKQYVEKVTRHLMVNLNVYDLNTLCSAFNLLCAEMEYNHKLVIAHDIILLVDDFSRMPFIVSAVFNNQGIHSDVLGETVSNIVMHQCDIDSEMYSDSPNLVRYYARISANFGNHTDVKPLGDICSDLIGDIHAFEDGEINEAIFPRMYSIRALCHYMDWDYSYNEFVCGVLYPRLVERQEALCAVYMFSVVFNALRVFGEVESVKMSLEKLKGMIHDDSELSAVCYMFVKQIDPDCAEQWFRMHGDRVKSVSAKYLKDVLIY</sequence>
<reference evidence="2 3" key="1">
    <citation type="journal article" date="2014" name="MBio">
        <title>The Ordospora colligata genome; evolution of extreme reduction in microsporidia and host-to-parasite horizontal gene transfer.</title>
        <authorList>
            <person name="Pombert J.-F."/>
            <person name="Haag K.L."/>
            <person name="Beidas S."/>
            <person name="Ebert D."/>
            <person name="Keeling P.J."/>
        </authorList>
    </citation>
    <scope>NUCLEOTIDE SEQUENCE [LARGE SCALE GENOMIC DNA]</scope>
    <source>
        <strain evidence="2 3">OC4</strain>
    </source>
</reference>
<dbReference type="AlphaFoldDB" id="A0A0B2ULD0"/>
<organism evidence="2 3">
    <name type="scientific">Ordospora colligata OC4</name>
    <dbReference type="NCBI Taxonomy" id="1354746"/>
    <lineage>
        <taxon>Eukaryota</taxon>
        <taxon>Fungi</taxon>
        <taxon>Fungi incertae sedis</taxon>
        <taxon>Microsporidia</taxon>
        <taxon>Ordosporidae</taxon>
        <taxon>Ordospora</taxon>
    </lineage>
</organism>
<name>A0A0B2ULD0_9MICR</name>
<evidence type="ECO:0000256" key="1">
    <source>
        <dbReference type="SAM" id="Coils"/>
    </source>
</evidence>
<dbReference type="Proteomes" id="UP000031056">
    <property type="component" value="Unassembled WGS sequence"/>
</dbReference>
<gene>
    <name evidence="2" type="ORF">M896_040240</name>
</gene>
<accession>A0A0B2ULD0</accession>
<feature type="coiled-coil region" evidence="1">
    <location>
        <begin position="2"/>
        <end position="32"/>
    </location>
</feature>
<dbReference type="OrthoDB" id="2186859at2759"/>
<protein>
    <submittedName>
        <fullName evidence="2">Uncharacterized protein</fullName>
    </submittedName>
</protein>
<dbReference type="GeneID" id="26261463"/>
<dbReference type="InterPro" id="IPR031543">
    <property type="entry name" value="DUF5087"/>
</dbReference>
<dbReference type="VEuPathDB" id="MicrosporidiaDB:M896_040240"/>
<evidence type="ECO:0000313" key="2">
    <source>
        <dbReference type="EMBL" id="KHN69832.1"/>
    </source>
</evidence>
<dbReference type="RefSeq" id="XP_014563874.1">
    <property type="nucleotide sequence ID" value="XM_014708388.1"/>
</dbReference>
<keyword evidence="3" id="KW-1185">Reference proteome</keyword>